<dbReference type="InterPro" id="IPR023365">
    <property type="entry name" value="Sortase_dom-sf"/>
</dbReference>
<evidence type="ECO:0000256" key="1">
    <source>
        <dbReference type="ARBA" id="ARBA00022801"/>
    </source>
</evidence>
<dbReference type="InterPro" id="IPR053465">
    <property type="entry name" value="Sortase_Class_E"/>
</dbReference>
<organism evidence="5 6">
    <name type="scientific">Actinotalea ferrariae CF5-4</name>
    <dbReference type="NCBI Taxonomy" id="948458"/>
    <lineage>
        <taxon>Bacteria</taxon>
        <taxon>Bacillati</taxon>
        <taxon>Actinomycetota</taxon>
        <taxon>Actinomycetes</taxon>
        <taxon>Micrococcales</taxon>
        <taxon>Cellulomonadaceae</taxon>
        <taxon>Actinotalea</taxon>
    </lineage>
</organism>
<feature type="region of interest" description="Disordered" evidence="3">
    <location>
        <begin position="102"/>
        <end position="127"/>
    </location>
</feature>
<dbReference type="RefSeq" id="WP_245612337.1">
    <property type="nucleotide sequence ID" value="NZ_AXCW01000014.1"/>
</dbReference>
<dbReference type="AlphaFoldDB" id="A0A021VUM9"/>
<dbReference type="GO" id="GO:0016787">
    <property type="term" value="F:hydrolase activity"/>
    <property type="evidence" value="ECO:0007669"/>
    <property type="project" value="UniProtKB-KW"/>
</dbReference>
<evidence type="ECO:0000256" key="3">
    <source>
        <dbReference type="SAM" id="MobiDB-lite"/>
    </source>
</evidence>
<dbReference type="Proteomes" id="UP000019753">
    <property type="component" value="Unassembled WGS sequence"/>
</dbReference>
<feature type="active site" description="Proton donor/acceptor" evidence="2">
    <location>
        <position position="182"/>
    </location>
</feature>
<evidence type="ECO:0000256" key="2">
    <source>
        <dbReference type="PIRSR" id="PIRSR605754-1"/>
    </source>
</evidence>
<feature type="region of interest" description="Disordered" evidence="3">
    <location>
        <begin position="1"/>
        <end position="54"/>
    </location>
</feature>
<feature type="transmembrane region" description="Helical" evidence="4">
    <location>
        <begin position="61"/>
        <end position="83"/>
    </location>
</feature>
<sequence length="285" mass="31161">MPRPLRDATFADLATDPDPWEQILTAPVPADGLPLEQDPTAPDTRRTRRPRRSVTSRARTVVGELLVTSAVLAGLYLLWLLWWTDVQAEEVHEEIVASLEWAQPSAPPADRPRKEPGPGPAIAEPADGETFAVLHVPRWGYDYARPVTQGVDRATVLDPKGIGHYPGTAMPGQVGNFAVAAHRVTYGKPFNRVAELQVGDPLIVQTEDAWYVYRVTSSDVVLPGDVEVIAPNPGDPTGQAVEEIITLTTCHPMFSARERFIVHGILDYWWPATSGTPAELTGQEA</sequence>
<dbReference type="Pfam" id="PF04203">
    <property type="entry name" value="Sortase"/>
    <property type="match status" value="1"/>
</dbReference>
<feature type="active site" description="Acyl-thioester intermediate" evidence="2">
    <location>
        <position position="250"/>
    </location>
</feature>
<keyword evidence="4" id="KW-0812">Transmembrane</keyword>
<keyword evidence="4" id="KW-0472">Membrane</keyword>
<comment type="caution">
    <text evidence="5">The sequence shown here is derived from an EMBL/GenBank/DDBJ whole genome shotgun (WGS) entry which is preliminary data.</text>
</comment>
<dbReference type="Gene3D" id="2.40.260.10">
    <property type="entry name" value="Sortase"/>
    <property type="match status" value="1"/>
</dbReference>
<dbReference type="CDD" id="cd05830">
    <property type="entry name" value="Sortase_E"/>
    <property type="match status" value="1"/>
</dbReference>
<name>A0A021VUM9_9CELL</name>
<evidence type="ECO:0000313" key="5">
    <source>
        <dbReference type="EMBL" id="EYR64846.1"/>
    </source>
</evidence>
<keyword evidence="1" id="KW-0378">Hydrolase</keyword>
<reference evidence="5 6" key="1">
    <citation type="submission" date="2014-01" db="EMBL/GenBank/DDBJ databases">
        <title>Actinotalea ferrariae CF5-4.</title>
        <authorList>
            <person name="Chen F."/>
            <person name="Li Y."/>
            <person name="Wang G."/>
        </authorList>
    </citation>
    <scope>NUCLEOTIDE SEQUENCE [LARGE SCALE GENOMIC DNA]</scope>
    <source>
        <strain evidence="5 6">CF5-4</strain>
    </source>
</reference>
<dbReference type="EMBL" id="AXCW01000014">
    <property type="protein sequence ID" value="EYR64846.1"/>
    <property type="molecule type" value="Genomic_DNA"/>
</dbReference>
<dbReference type="NCBIfam" id="TIGR01076">
    <property type="entry name" value="sortase_fam"/>
    <property type="match status" value="1"/>
</dbReference>
<proteinExistence type="predicted"/>
<dbReference type="SUPFAM" id="SSF63817">
    <property type="entry name" value="Sortase"/>
    <property type="match status" value="1"/>
</dbReference>
<keyword evidence="4" id="KW-1133">Transmembrane helix</keyword>
<gene>
    <name evidence="5" type="ORF">N866_03220</name>
</gene>
<accession>A0A021VUM9</accession>
<dbReference type="InterPro" id="IPR005754">
    <property type="entry name" value="Sortase"/>
</dbReference>
<keyword evidence="6" id="KW-1185">Reference proteome</keyword>
<protein>
    <submittedName>
        <fullName evidence="5">Sortase</fullName>
    </submittedName>
</protein>
<evidence type="ECO:0000256" key="4">
    <source>
        <dbReference type="SAM" id="Phobius"/>
    </source>
</evidence>
<dbReference type="NCBIfam" id="NF033747">
    <property type="entry name" value="class_E_sortase"/>
    <property type="match status" value="1"/>
</dbReference>
<dbReference type="InterPro" id="IPR042003">
    <property type="entry name" value="Sortase_E"/>
</dbReference>
<evidence type="ECO:0000313" key="6">
    <source>
        <dbReference type="Proteomes" id="UP000019753"/>
    </source>
</evidence>